<proteinExistence type="predicted"/>
<dbReference type="EMBL" id="CP039631">
    <property type="protein sequence ID" value="QCG66985.2"/>
    <property type="molecule type" value="Genomic_DNA"/>
</dbReference>
<organism evidence="1 2">
    <name type="scientific">Pseudomonas veronii</name>
    <dbReference type="NCBI Taxonomy" id="76761"/>
    <lineage>
        <taxon>Bacteria</taxon>
        <taxon>Pseudomonadati</taxon>
        <taxon>Pseudomonadota</taxon>
        <taxon>Gammaproteobacteria</taxon>
        <taxon>Pseudomonadales</taxon>
        <taxon>Pseudomonadaceae</taxon>
        <taxon>Pseudomonas</taxon>
    </lineage>
</organism>
<sequence>MPSLLKKYCTYSAFIVAAGVVGFLSDIGGALENVKKLFGQDDPLVLVTARLSPLARDPRIRNGRDQASLSLEVRNYGKEMVMLTSADLEVVHANGAKVGKGGVFGRCVLKAVDNENTPQTIAPGKSTRLAISRTVDLPGVSKFLSDEKLRSVFVHTIDGQPYSIAESIYVDELNQFFSDTYGRDAALKVTLYSTQSGDKHIFVLPLARGKDLFAKDGSLQHDWFIANWKNWDKHSIAQTSACDAIVSHDW</sequence>
<gene>
    <name evidence="1" type="ORF">E4167_20745</name>
</gene>
<name>A0A4P7Y7V0_PSEVE</name>
<accession>A0A4P7Y7V0</accession>
<protein>
    <submittedName>
        <fullName evidence="1">Uncharacterized protein</fullName>
    </submittedName>
</protein>
<evidence type="ECO:0000313" key="2">
    <source>
        <dbReference type="Proteomes" id="UP000298274"/>
    </source>
</evidence>
<dbReference type="AlphaFoldDB" id="A0A4P7Y7V0"/>
<dbReference type="RefSeq" id="WP_046485295.1">
    <property type="nucleotide sequence ID" value="NZ_CP039631.3"/>
</dbReference>
<dbReference type="Proteomes" id="UP000298274">
    <property type="component" value="Chromosome"/>
</dbReference>
<reference evidence="2" key="1">
    <citation type="submission" date="2019-04" db="EMBL/GenBank/DDBJ databases">
        <title>Complete genome sequence of Pseudomonas veronii strain PVy, a versatile degrader capable of using multiple contaminants as sole carbon sources.</title>
        <authorList>
            <person name="Lopez-Echartea E."/>
            <person name="Ridl J."/>
            <person name="Pajer P."/>
            <person name="Strejcek M."/>
            <person name="Suman J."/>
            <person name="Uhlik O."/>
        </authorList>
    </citation>
    <scope>NUCLEOTIDE SEQUENCE [LARGE SCALE GENOMIC DNA]</scope>
    <source>
        <strain evidence="2">Pvy</strain>
    </source>
</reference>
<evidence type="ECO:0000313" key="1">
    <source>
        <dbReference type="EMBL" id="QCG66985.2"/>
    </source>
</evidence>